<dbReference type="PANTHER" id="PTHR45011:SF1">
    <property type="entry name" value="DAP3-BINDING CELL DEATH ENHANCER 1"/>
    <property type="match status" value="1"/>
</dbReference>
<dbReference type="InterPro" id="IPR011990">
    <property type="entry name" value="TPR-like_helical_dom_sf"/>
</dbReference>
<dbReference type="EMBL" id="LNIX01000001">
    <property type="protein sequence ID" value="OXA62198.1"/>
    <property type="molecule type" value="Genomic_DNA"/>
</dbReference>
<evidence type="ECO:0000313" key="2">
    <source>
        <dbReference type="Proteomes" id="UP000198287"/>
    </source>
</evidence>
<organism evidence="1 2">
    <name type="scientific">Folsomia candida</name>
    <name type="common">Springtail</name>
    <dbReference type="NCBI Taxonomy" id="158441"/>
    <lineage>
        <taxon>Eukaryota</taxon>
        <taxon>Metazoa</taxon>
        <taxon>Ecdysozoa</taxon>
        <taxon>Arthropoda</taxon>
        <taxon>Hexapoda</taxon>
        <taxon>Collembola</taxon>
        <taxon>Entomobryomorpha</taxon>
        <taxon>Isotomoidea</taxon>
        <taxon>Isotomidae</taxon>
        <taxon>Proisotominae</taxon>
        <taxon>Folsomia</taxon>
    </lineage>
</organism>
<name>A0A226EYC5_FOLCA</name>
<gene>
    <name evidence="1" type="ORF">Fcan01_03426</name>
</gene>
<keyword evidence="2" id="KW-1185">Reference proteome</keyword>
<evidence type="ECO:0000313" key="1">
    <source>
        <dbReference type="EMBL" id="OXA62198.1"/>
    </source>
</evidence>
<dbReference type="Proteomes" id="UP000198287">
    <property type="component" value="Unassembled WGS sequence"/>
</dbReference>
<dbReference type="SUPFAM" id="SSF81901">
    <property type="entry name" value="HCP-like"/>
    <property type="match status" value="1"/>
</dbReference>
<dbReference type="AlphaFoldDB" id="A0A226EYC5"/>
<accession>A0A226EYC5</accession>
<dbReference type="InterPro" id="IPR052748">
    <property type="entry name" value="ISR_Activator"/>
</dbReference>
<dbReference type="STRING" id="158441.A0A226EYC5"/>
<dbReference type="OrthoDB" id="2384430at2759"/>
<dbReference type="Gene3D" id="1.25.40.10">
    <property type="entry name" value="Tetratricopeptide repeat domain"/>
    <property type="match status" value="1"/>
</dbReference>
<dbReference type="PANTHER" id="PTHR45011">
    <property type="entry name" value="DAP3-BINDING CELL DEATH ENHANCER 1"/>
    <property type="match status" value="1"/>
</dbReference>
<sequence length="343" mass="38271">MHRAIGRVFGRTCRKWRENDCPIVSGEEVRKGGQKKEEKFVPDQKYSLCDALGWTAGLVVAYELTHGRTRRLAIEEHPRQSILESLGSGKNENSKCPFSWPRTAITQPILTQSVFEINSYPPIHQKGSIDLTPFIKEDRFLESGLDGCLYQRDEEEEVVQFIKPKDTKRNQTYKLTPTTRLQSSIPLTTKHSIDSDSDDDSPKLNISDRLTGDFLSMLGAFKFLSNEAKGVKPNKAGSHIDPMAMSSDEPPLSAMDLMEKGAEFGSARALYNIGVAYDRMQENKLAREYYSKASDLGHPLATYNCAVFLLKDGDITGGLSMMQVAAENGVPEARKILSKNKTA</sequence>
<protein>
    <submittedName>
        <fullName evidence="1">Death ligand signal enhancer</fullName>
    </submittedName>
</protein>
<reference evidence="1 2" key="1">
    <citation type="submission" date="2015-12" db="EMBL/GenBank/DDBJ databases">
        <title>The genome of Folsomia candida.</title>
        <authorList>
            <person name="Faddeeva A."/>
            <person name="Derks M.F."/>
            <person name="Anvar Y."/>
            <person name="Smit S."/>
            <person name="Van Straalen N."/>
            <person name="Roelofs D."/>
        </authorList>
    </citation>
    <scope>NUCLEOTIDE SEQUENCE [LARGE SCALE GENOMIC DNA]</scope>
    <source>
        <strain evidence="1 2">VU population</strain>
        <tissue evidence="1">Whole body</tissue>
    </source>
</reference>
<comment type="caution">
    <text evidence="1">The sequence shown here is derived from an EMBL/GenBank/DDBJ whole genome shotgun (WGS) entry which is preliminary data.</text>
</comment>
<proteinExistence type="predicted"/>